<dbReference type="Proteomes" id="UP000327044">
    <property type="component" value="Unassembled WGS sequence"/>
</dbReference>
<feature type="signal peptide" evidence="2">
    <location>
        <begin position="1"/>
        <end position="16"/>
    </location>
</feature>
<evidence type="ECO:0000256" key="2">
    <source>
        <dbReference type="SAM" id="SignalP"/>
    </source>
</evidence>
<reference evidence="4 5" key="2">
    <citation type="journal article" date="2018" name="Elife">
        <title>Firefly genomes illuminate parallel origins of bioluminescence in beetles.</title>
        <authorList>
            <person name="Fallon T.R."/>
            <person name="Lower S.E."/>
            <person name="Chang C.H."/>
            <person name="Bessho-Uehara M."/>
            <person name="Martin G.J."/>
            <person name="Bewick A.J."/>
            <person name="Behringer M."/>
            <person name="Debat H.J."/>
            <person name="Wong I."/>
            <person name="Day J.C."/>
            <person name="Suvorov A."/>
            <person name="Silva C.J."/>
            <person name="Stanger-Hall K.F."/>
            <person name="Hall D.W."/>
            <person name="Schmitz R.J."/>
            <person name="Nelson D.R."/>
            <person name="Lewis S.M."/>
            <person name="Shigenobu S."/>
            <person name="Bybee S.M."/>
            <person name="Larracuente A.M."/>
            <person name="Oba Y."/>
            <person name="Weng J.K."/>
        </authorList>
    </citation>
    <scope>NUCLEOTIDE SEQUENCE [LARGE SCALE GENOMIC DNA]</scope>
    <source>
        <strain evidence="4">1611_PpyrPB1</strain>
        <tissue evidence="4">Whole body</tissue>
    </source>
</reference>
<feature type="chain" id="PRO_5036029743" description="Protein TsetseEP domain-containing protein" evidence="2">
    <location>
        <begin position="17"/>
        <end position="229"/>
    </location>
</feature>
<keyword evidence="5" id="KW-1185">Reference proteome</keyword>
<feature type="region of interest" description="Disordered" evidence="1">
    <location>
        <begin position="188"/>
        <end position="229"/>
    </location>
</feature>
<sequence length="229" mass="25593">MKLIIVSLLAIQVVSCRWLLPCRRAEVQRILKEAVEDVVRSFDLHRINELNRTCSSGIVAQLQDVQEAVEHTSRNGDVDECILPLVARVEEALNLHGVNIASRCQAGNIKSIFRDAVSHTQRCINRPLASCEYIRKCVAADNGERKKHIVRIVKEYTGCVLGECRAIQRDIQRIVWEIRACALETTSDASTPSSWDDTGVPYEPNSSNSTSDDLEETEVTSDEDDTPST</sequence>
<accession>A0A1Y1K6W1</accession>
<name>A0A1Y1K6W1_PHOPY</name>
<evidence type="ECO:0008006" key="6">
    <source>
        <dbReference type="Google" id="ProtNLM"/>
    </source>
</evidence>
<dbReference type="InParanoid" id="A0A1Y1K6W1"/>
<evidence type="ECO:0000313" key="4">
    <source>
        <dbReference type="EMBL" id="KAB0800053.1"/>
    </source>
</evidence>
<dbReference type="EMBL" id="VVIM01000005">
    <property type="protein sequence ID" value="KAB0800053.1"/>
    <property type="molecule type" value="Genomic_DNA"/>
</dbReference>
<evidence type="ECO:0000256" key="1">
    <source>
        <dbReference type="SAM" id="MobiDB-lite"/>
    </source>
</evidence>
<dbReference type="EMBL" id="GEZM01093680">
    <property type="protein sequence ID" value="JAV56198.1"/>
    <property type="molecule type" value="Transcribed_RNA"/>
</dbReference>
<reference evidence="4" key="3">
    <citation type="submission" date="2019-08" db="EMBL/GenBank/DDBJ databases">
        <authorList>
            <consortium name="Photinus pyralis genome working group"/>
            <person name="Fallon T.R."/>
            <person name="Sander Lower S.E."/>
            <person name="Weng J.-K."/>
        </authorList>
    </citation>
    <scope>NUCLEOTIDE SEQUENCE</scope>
    <source>
        <strain evidence="4">1611_PpyrPB1</strain>
        <tissue evidence="4">Whole body</tissue>
    </source>
</reference>
<dbReference type="AlphaFoldDB" id="A0A1Y1K6W1"/>
<proteinExistence type="predicted"/>
<reference evidence="3" key="1">
    <citation type="journal article" date="2016" name="Sci. Rep.">
        <title>Molecular characterization of firefly nuptial gifts: a multi-omics approach sheds light on postcopulatory sexual selection.</title>
        <authorList>
            <person name="Al-Wathiqui N."/>
            <person name="Fallon T.R."/>
            <person name="South A."/>
            <person name="Weng J.K."/>
            <person name="Lewis S.M."/>
        </authorList>
    </citation>
    <scope>NUCLEOTIDE SEQUENCE</scope>
</reference>
<organism evidence="3">
    <name type="scientific">Photinus pyralis</name>
    <name type="common">Common eastern firefly</name>
    <name type="synonym">Lampyris pyralis</name>
    <dbReference type="NCBI Taxonomy" id="7054"/>
    <lineage>
        <taxon>Eukaryota</taxon>
        <taxon>Metazoa</taxon>
        <taxon>Ecdysozoa</taxon>
        <taxon>Arthropoda</taxon>
        <taxon>Hexapoda</taxon>
        <taxon>Insecta</taxon>
        <taxon>Pterygota</taxon>
        <taxon>Neoptera</taxon>
        <taxon>Endopterygota</taxon>
        <taxon>Coleoptera</taxon>
        <taxon>Polyphaga</taxon>
        <taxon>Elateriformia</taxon>
        <taxon>Elateroidea</taxon>
        <taxon>Lampyridae</taxon>
        <taxon>Lampyrinae</taxon>
        <taxon>Photinus</taxon>
    </lineage>
</organism>
<protein>
    <recommendedName>
        <fullName evidence="6">Protein TsetseEP domain-containing protein</fullName>
    </recommendedName>
</protein>
<evidence type="ECO:0000313" key="5">
    <source>
        <dbReference type="Proteomes" id="UP000327044"/>
    </source>
</evidence>
<evidence type="ECO:0000313" key="3">
    <source>
        <dbReference type="EMBL" id="JAV56198.1"/>
    </source>
</evidence>
<keyword evidence="2" id="KW-0732">Signal</keyword>
<gene>
    <name evidence="4" type="ORF">PPYR_07933</name>
</gene>
<feature type="compositionally biased region" description="Acidic residues" evidence="1">
    <location>
        <begin position="212"/>
        <end position="229"/>
    </location>
</feature>